<name>A0A5R9DS59_9ACTN</name>
<evidence type="ECO:0000313" key="1">
    <source>
        <dbReference type="EMBL" id="TLQ39339.1"/>
    </source>
</evidence>
<evidence type="ECO:0000313" key="2">
    <source>
        <dbReference type="Proteomes" id="UP000305921"/>
    </source>
</evidence>
<keyword evidence="2" id="KW-1185">Reference proteome</keyword>
<dbReference type="AlphaFoldDB" id="A0A5R9DS59"/>
<dbReference type="Proteomes" id="UP000305921">
    <property type="component" value="Unassembled WGS sequence"/>
</dbReference>
<dbReference type="EMBL" id="VAWE01000002">
    <property type="protein sequence ID" value="TLQ39339.1"/>
    <property type="molecule type" value="Genomic_DNA"/>
</dbReference>
<dbReference type="OrthoDB" id="4316843at2"/>
<organism evidence="1 2">
    <name type="scientific">Streptomyces marianii</name>
    <dbReference type="NCBI Taxonomy" id="1817406"/>
    <lineage>
        <taxon>Bacteria</taxon>
        <taxon>Bacillati</taxon>
        <taxon>Actinomycetota</taxon>
        <taxon>Actinomycetes</taxon>
        <taxon>Kitasatosporales</taxon>
        <taxon>Streptomycetaceae</taxon>
        <taxon>Streptomyces</taxon>
    </lineage>
</organism>
<proteinExistence type="predicted"/>
<sequence>MTQRSAPVITPLTATERRVLEEISLGHAPAVGSSNLKMAPGTFNRHSTQIGHKLQARKPTLKVQMGFVSGELPLPEPLSAPVPFDEQERLLWQAHALHHTAAAIAKHARIDQFDLAGATARLMAKAGAGNEAHLIRLGHAYGVLTTTDVPTPSPT</sequence>
<gene>
    <name evidence="1" type="ORF">FEF34_38820</name>
</gene>
<protein>
    <recommendedName>
        <fullName evidence="3">HTH luxR-type domain-containing protein</fullName>
    </recommendedName>
</protein>
<dbReference type="RefSeq" id="WP_138058151.1">
    <property type="nucleotide sequence ID" value="NZ_VAWE01000002.1"/>
</dbReference>
<accession>A0A5R9DS59</accession>
<reference evidence="1 2" key="1">
    <citation type="submission" date="2019-05" db="EMBL/GenBank/DDBJ databases">
        <title>Streptomyces marianii sp. nov., a novel marine actinomycete from southern coast of India.</title>
        <authorList>
            <person name="Iniyan A.M."/>
            <person name="Wink J."/>
            <person name="Ramprasad E."/>
            <person name="Ramana C.V."/>
            <person name="Bunk B."/>
            <person name="Sproer C."/>
            <person name="Joseph F.-J.R.S."/>
            <person name="Vincent S.G.P."/>
        </authorList>
    </citation>
    <scope>NUCLEOTIDE SEQUENCE [LARGE SCALE GENOMIC DNA]</scope>
    <source>
        <strain evidence="1 2">ICN19</strain>
    </source>
</reference>
<comment type="caution">
    <text evidence="1">The sequence shown here is derived from an EMBL/GenBank/DDBJ whole genome shotgun (WGS) entry which is preliminary data.</text>
</comment>
<evidence type="ECO:0008006" key="3">
    <source>
        <dbReference type="Google" id="ProtNLM"/>
    </source>
</evidence>